<gene>
    <name evidence="1" type="ORF">GHT07_05830</name>
</gene>
<evidence type="ECO:0000313" key="2">
    <source>
        <dbReference type="Proteomes" id="UP000487350"/>
    </source>
</evidence>
<protein>
    <submittedName>
        <fullName evidence="1">Uncharacterized protein</fullName>
    </submittedName>
</protein>
<comment type="caution">
    <text evidence="1">The sequence shown here is derived from an EMBL/GenBank/DDBJ whole genome shotgun (WGS) entry which is preliminary data.</text>
</comment>
<reference evidence="1 2" key="1">
    <citation type="submission" date="2019-11" db="EMBL/GenBank/DDBJ databases">
        <title>Caenimonas koreensis gen. nov., sp. nov., isolated from activated sludge.</title>
        <authorList>
            <person name="Seung H.R."/>
        </authorList>
    </citation>
    <scope>NUCLEOTIDE SEQUENCE [LARGE SCALE GENOMIC DNA]</scope>
    <source>
        <strain evidence="1 2">EMB320</strain>
    </source>
</reference>
<sequence length="175" mass="19332">MAWLAAVTAALALAFVGPSETVVMGQVPVITTKRLDQQHIVVPQGLTAERTLALVAYTRLQRPEIDSWIEGLRLNTDPTIPWVRMPVINDPGDDDKRLAIETSLLERHKTQPERARLVPVFTNREAFIRAAGISGSEHASVLVLNREGKVLARAEGHFDEDKAQALRETLLARGD</sequence>
<dbReference type="EMBL" id="WJBU01000005">
    <property type="protein sequence ID" value="MRD46785.1"/>
    <property type="molecule type" value="Genomic_DNA"/>
</dbReference>
<name>A0A844ARC4_9BURK</name>
<keyword evidence="2" id="KW-1185">Reference proteome</keyword>
<proteinExistence type="predicted"/>
<organism evidence="1 2">
    <name type="scientific">Caenimonas koreensis DSM 17982</name>
    <dbReference type="NCBI Taxonomy" id="1121255"/>
    <lineage>
        <taxon>Bacteria</taxon>
        <taxon>Pseudomonadati</taxon>
        <taxon>Pseudomonadota</taxon>
        <taxon>Betaproteobacteria</taxon>
        <taxon>Burkholderiales</taxon>
        <taxon>Comamonadaceae</taxon>
        <taxon>Caenimonas</taxon>
    </lineage>
</organism>
<evidence type="ECO:0000313" key="1">
    <source>
        <dbReference type="EMBL" id="MRD46785.1"/>
    </source>
</evidence>
<dbReference type="AlphaFoldDB" id="A0A844ARC4"/>
<dbReference type="OrthoDB" id="161480at2"/>
<accession>A0A844ARC4</accession>
<dbReference type="Proteomes" id="UP000487350">
    <property type="component" value="Unassembled WGS sequence"/>
</dbReference>